<accession>W7YQ26</accession>
<gene>
    <name evidence="2" type="ORF">JCM16418_3734</name>
</gene>
<keyword evidence="3" id="KW-1185">Reference proteome</keyword>
<feature type="transmembrane region" description="Helical" evidence="1">
    <location>
        <begin position="21"/>
        <end position="47"/>
    </location>
</feature>
<evidence type="ECO:0000256" key="1">
    <source>
        <dbReference type="SAM" id="Phobius"/>
    </source>
</evidence>
<dbReference type="Proteomes" id="UP000019364">
    <property type="component" value="Unassembled WGS sequence"/>
</dbReference>
<keyword evidence="1" id="KW-0472">Membrane</keyword>
<feature type="transmembrane region" description="Helical" evidence="1">
    <location>
        <begin position="89"/>
        <end position="105"/>
    </location>
</feature>
<protein>
    <submittedName>
        <fullName evidence="2">Uncharacterized protein</fullName>
    </submittedName>
</protein>
<reference evidence="2 3" key="1">
    <citation type="journal article" date="2014" name="Genome Announc.">
        <title>Draft Genome Sequence of Paenibacillus pini JCM 16418T, Isolated from the Rhizosphere of Pine Tree.</title>
        <authorList>
            <person name="Yuki M."/>
            <person name="Oshima K."/>
            <person name="Suda W."/>
            <person name="Oshida Y."/>
            <person name="Kitamura K."/>
            <person name="Iida Y."/>
            <person name="Hattori M."/>
            <person name="Ohkuma M."/>
        </authorList>
    </citation>
    <scope>NUCLEOTIDE SEQUENCE [LARGE SCALE GENOMIC DNA]</scope>
    <source>
        <strain evidence="2 3">JCM 16418</strain>
    </source>
</reference>
<dbReference type="AlphaFoldDB" id="W7YQ26"/>
<comment type="caution">
    <text evidence="2">The sequence shown here is derived from an EMBL/GenBank/DDBJ whole genome shotgun (WGS) entry which is preliminary data.</text>
</comment>
<dbReference type="OrthoDB" id="2628546at2"/>
<dbReference type="RefSeq" id="WP_036651239.1">
    <property type="nucleotide sequence ID" value="NZ_BAVZ01000013.1"/>
</dbReference>
<evidence type="ECO:0000313" key="3">
    <source>
        <dbReference type="Proteomes" id="UP000019364"/>
    </source>
</evidence>
<organism evidence="2 3">
    <name type="scientific">Paenibacillus pini JCM 16418</name>
    <dbReference type="NCBI Taxonomy" id="1236976"/>
    <lineage>
        <taxon>Bacteria</taxon>
        <taxon>Bacillati</taxon>
        <taxon>Bacillota</taxon>
        <taxon>Bacilli</taxon>
        <taxon>Bacillales</taxon>
        <taxon>Paenibacillaceae</taxon>
        <taxon>Paenibacillus</taxon>
    </lineage>
</organism>
<dbReference type="eggNOG" id="ENOG502ZFEA">
    <property type="taxonomic scope" value="Bacteria"/>
</dbReference>
<dbReference type="STRING" id="1236976.JCM16418_3734"/>
<sequence>MQQFSIVLRELRKWYELFRWYPVLASYELILLFGGLGVLFLEALLYAVLPGSSYHALDIMFNVIPLGIIAHYAFWVGAWLTLASSNIKYLPYALWINALLILFPFRSFSLGTLVSALVYAVLGYLLFKYTASSYSSVTSAKRTHQV</sequence>
<proteinExistence type="predicted"/>
<name>W7YQ26_9BACL</name>
<evidence type="ECO:0000313" key="2">
    <source>
        <dbReference type="EMBL" id="GAF09588.1"/>
    </source>
</evidence>
<feature type="transmembrane region" description="Helical" evidence="1">
    <location>
        <begin position="111"/>
        <end position="127"/>
    </location>
</feature>
<dbReference type="EMBL" id="BAVZ01000013">
    <property type="protein sequence ID" value="GAF09588.1"/>
    <property type="molecule type" value="Genomic_DNA"/>
</dbReference>
<feature type="transmembrane region" description="Helical" evidence="1">
    <location>
        <begin position="59"/>
        <end position="82"/>
    </location>
</feature>
<keyword evidence="1" id="KW-0812">Transmembrane</keyword>
<keyword evidence="1" id="KW-1133">Transmembrane helix</keyword>